<sequence length="58" mass="6674">MAAQLRRHQGRRGASSPRLCISAPLSSQRISFILLQKRRRGNTRKSAWCRAPIPTLWM</sequence>
<protein>
    <submittedName>
        <fullName evidence="1">RCG62692, isoform CRA_b</fullName>
    </submittedName>
</protein>
<dbReference type="EMBL" id="CH473976">
    <property type="protein sequence ID" value="EDM00584.1"/>
    <property type="molecule type" value="Genomic_DNA"/>
</dbReference>
<accession>A6J6K6</accession>
<organism evidence="1 2">
    <name type="scientific">Rattus norvegicus</name>
    <name type="common">Rat</name>
    <dbReference type="NCBI Taxonomy" id="10116"/>
    <lineage>
        <taxon>Eukaryota</taxon>
        <taxon>Metazoa</taxon>
        <taxon>Chordata</taxon>
        <taxon>Craniata</taxon>
        <taxon>Vertebrata</taxon>
        <taxon>Euteleostomi</taxon>
        <taxon>Mammalia</taxon>
        <taxon>Eutheria</taxon>
        <taxon>Euarchontoglires</taxon>
        <taxon>Glires</taxon>
        <taxon>Rodentia</taxon>
        <taxon>Myomorpha</taxon>
        <taxon>Muroidea</taxon>
        <taxon>Muridae</taxon>
        <taxon>Murinae</taxon>
        <taxon>Rattus</taxon>
    </lineage>
</organism>
<evidence type="ECO:0000313" key="2">
    <source>
        <dbReference type="Proteomes" id="UP000234681"/>
    </source>
</evidence>
<proteinExistence type="predicted"/>
<name>A6J6K6_RAT</name>
<gene>
    <name evidence="1" type="ORF">rCG_62692</name>
</gene>
<evidence type="ECO:0000313" key="1">
    <source>
        <dbReference type="EMBL" id="EDM00584.1"/>
    </source>
</evidence>
<dbReference type="AlphaFoldDB" id="A6J6K6"/>
<reference evidence="1 2" key="1">
    <citation type="submission" date="2005-09" db="EMBL/GenBank/DDBJ databases">
        <authorList>
            <person name="Mural R.J."/>
            <person name="Li P.W."/>
            <person name="Adams M.D."/>
            <person name="Amanatides P.G."/>
            <person name="Baden-Tillson H."/>
            <person name="Barnstead M."/>
            <person name="Chin S.H."/>
            <person name="Dew I."/>
            <person name="Evans C.A."/>
            <person name="Ferriera S."/>
            <person name="Flanigan M."/>
            <person name="Fosler C."/>
            <person name="Glodek A."/>
            <person name="Gu Z."/>
            <person name="Holt R.A."/>
            <person name="Jennings D."/>
            <person name="Kraft C.L."/>
            <person name="Lu F."/>
            <person name="Nguyen T."/>
            <person name="Nusskern D.R."/>
            <person name="Pfannkoch C.M."/>
            <person name="Sitter C."/>
            <person name="Sutton G.G."/>
            <person name="Venter J.C."/>
            <person name="Wang Z."/>
            <person name="Woodage T."/>
            <person name="Zheng X.H."/>
            <person name="Zhong F."/>
        </authorList>
    </citation>
    <scope>NUCLEOTIDE SEQUENCE [LARGE SCALE GENOMIC DNA]</scope>
    <source>
        <strain>BN</strain>
        <strain evidence="2">Sprague-Dawley</strain>
    </source>
</reference>
<dbReference type="Proteomes" id="UP000234681">
    <property type="component" value="Chromosome 2"/>
</dbReference>